<dbReference type="AlphaFoldDB" id="A0A9Q1DVL2"/>
<name>A0A9Q1DVL2_CONCO</name>
<accession>A0A9Q1DVL2</accession>
<gene>
    <name evidence="2" type="ORF">COCON_G00050620</name>
</gene>
<feature type="compositionally biased region" description="Low complexity" evidence="1">
    <location>
        <begin position="19"/>
        <end position="34"/>
    </location>
</feature>
<evidence type="ECO:0000313" key="3">
    <source>
        <dbReference type="Proteomes" id="UP001152803"/>
    </source>
</evidence>
<evidence type="ECO:0000313" key="2">
    <source>
        <dbReference type="EMBL" id="KAJ8282543.1"/>
    </source>
</evidence>
<sequence length="156" mass="16736">MPGRKASSVKISHKSHATPPHWSSGPSPASSGVPRATRIHIDGGSTPIMACNAQGHSSHASQLCVFFVSFGGNCKAPAGSPQPESRASSFSEGAQIKEIFFLQSGHRRVDSLENLDLRDSRNLKGFLQTKGNSNGCGSNSELAEAEHLLHYHPYWQ</sequence>
<reference evidence="2" key="1">
    <citation type="journal article" date="2023" name="Science">
        <title>Genome structures resolve the early diversification of teleost fishes.</title>
        <authorList>
            <person name="Parey E."/>
            <person name="Louis A."/>
            <person name="Montfort J."/>
            <person name="Bouchez O."/>
            <person name="Roques C."/>
            <person name="Iampietro C."/>
            <person name="Lluch J."/>
            <person name="Castinel A."/>
            <person name="Donnadieu C."/>
            <person name="Desvignes T."/>
            <person name="Floi Bucao C."/>
            <person name="Jouanno E."/>
            <person name="Wen M."/>
            <person name="Mejri S."/>
            <person name="Dirks R."/>
            <person name="Jansen H."/>
            <person name="Henkel C."/>
            <person name="Chen W.J."/>
            <person name="Zahm M."/>
            <person name="Cabau C."/>
            <person name="Klopp C."/>
            <person name="Thompson A.W."/>
            <person name="Robinson-Rechavi M."/>
            <person name="Braasch I."/>
            <person name="Lecointre G."/>
            <person name="Bobe J."/>
            <person name="Postlethwait J.H."/>
            <person name="Berthelot C."/>
            <person name="Roest Crollius H."/>
            <person name="Guiguen Y."/>
        </authorList>
    </citation>
    <scope>NUCLEOTIDE SEQUENCE</scope>
    <source>
        <strain evidence="2">Concon-B</strain>
    </source>
</reference>
<dbReference type="Proteomes" id="UP001152803">
    <property type="component" value="Unassembled WGS sequence"/>
</dbReference>
<organism evidence="2 3">
    <name type="scientific">Conger conger</name>
    <name type="common">Conger eel</name>
    <name type="synonym">Muraena conger</name>
    <dbReference type="NCBI Taxonomy" id="82655"/>
    <lineage>
        <taxon>Eukaryota</taxon>
        <taxon>Metazoa</taxon>
        <taxon>Chordata</taxon>
        <taxon>Craniata</taxon>
        <taxon>Vertebrata</taxon>
        <taxon>Euteleostomi</taxon>
        <taxon>Actinopterygii</taxon>
        <taxon>Neopterygii</taxon>
        <taxon>Teleostei</taxon>
        <taxon>Anguilliformes</taxon>
        <taxon>Congridae</taxon>
        <taxon>Conger</taxon>
    </lineage>
</organism>
<comment type="caution">
    <text evidence="2">The sequence shown here is derived from an EMBL/GenBank/DDBJ whole genome shotgun (WGS) entry which is preliminary data.</text>
</comment>
<dbReference type="EMBL" id="JAFJMO010000003">
    <property type="protein sequence ID" value="KAJ8282543.1"/>
    <property type="molecule type" value="Genomic_DNA"/>
</dbReference>
<proteinExistence type="predicted"/>
<evidence type="ECO:0000256" key="1">
    <source>
        <dbReference type="SAM" id="MobiDB-lite"/>
    </source>
</evidence>
<protein>
    <submittedName>
        <fullName evidence="2">Uncharacterized protein</fullName>
    </submittedName>
</protein>
<feature type="region of interest" description="Disordered" evidence="1">
    <location>
        <begin position="1"/>
        <end position="41"/>
    </location>
</feature>
<keyword evidence="3" id="KW-1185">Reference proteome</keyword>